<dbReference type="PROSITE" id="PS50076">
    <property type="entry name" value="DNAJ_2"/>
    <property type="match status" value="1"/>
</dbReference>
<dbReference type="Pfam" id="PF00226">
    <property type="entry name" value="DnaJ"/>
    <property type="match status" value="1"/>
</dbReference>
<name>A0A240EGS3_9VIBR</name>
<dbReference type="InterPro" id="IPR036869">
    <property type="entry name" value="J_dom_sf"/>
</dbReference>
<dbReference type="Pfam" id="PF01556">
    <property type="entry name" value="DnaJ_C"/>
    <property type="match status" value="1"/>
</dbReference>
<dbReference type="GO" id="GO:0042026">
    <property type="term" value="P:protein refolding"/>
    <property type="evidence" value="ECO:0007669"/>
    <property type="project" value="TreeGrafter"/>
</dbReference>
<comment type="subcellular location">
    <subcellularLocation>
        <location evidence="2">Cytoplasm</location>
    </subcellularLocation>
</comment>
<evidence type="ECO:0000256" key="8">
    <source>
        <dbReference type="ARBA" id="ARBA00022771"/>
    </source>
</evidence>
<dbReference type="AlphaFoldDB" id="A0A240EGS3"/>
<comment type="cofactor">
    <cofactor evidence="1">
        <name>Zn(2+)</name>
        <dbReference type="ChEBI" id="CHEBI:29105"/>
    </cofactor>
</comment>
<proteinExistence type="predicted"/>
<keyword evidence="14" id="KW-1185">Reference proteome</keyword>
<evidence type="ECO:0000256" key="9">
    <source>
        <dbReference type="ARBA" id="ARBA00022833"/>
    </source>
</evidence>
<evidence type="ECO:0000256" key="4">
    <source>
        <dbReference type="ARBA" id="ARBA00022490"/>
    </source>
</evidence>
<dbReference type="InterPro" id="IPR002939">
    <property type="entry name" value="DnaJ_C"/>
</dbReference>
<evidence type="ECO:0000256" key="5">
    <source>
        <dbReference type="ARBA" id="ARBA00022705"/>
    </source>
</evidence>
<dbReference type="CDD" id="cd06257">
    <property type="entry name" value="DnaJ"/>
    <property type="match status" value="1"/>
</dbReference>
<dbReference type="FunFam" id="1.10.287.110:FF:000034">
    <property type="entry name" value="Chaperone protein DnaJ"/>
    <property type="match status" value="1"/>
</dbReference>
<dbReference type="GO" id="GO:0051082">
    <property type="term" value="F:unfolded protein binding"/>
    <property type="evidence" value="ECO:0007669"/>
    <property type="project" value="InterPro"/>
</dbReference>
<dbReference type="PANTHER" id="PTHR43096:SF48">
    <property type="entry name" value="CHAPERONE PROTEIN DNAJ"/>
    <property type="match status" value="1"/>
</dbReference>
<dbReference type="Proteomes" id="UP000219336">
    <property type="component" value="Unassembled WGS sequence"/>
</dbReference>
<evidence type="ECO:0000256" key="1">
    <source>
        <dbReference type="ARBA" id="ARBA00001947"/>
    </source>
</evidence>
<feature type="domain" description="J" evidence="12">
    <location>
        <begin position="5"/>
        <end position="70"/>
    </location>
</feature>
<keyword evidence="5" id="KW-0235">DNA replication</keyword>
<dbReference type="PANTHER" id="PTHR43096">
    <property type="entry name" value="DNAJ HOMOLOG 1, MITOCHONDRIAL-RELATED"/>
    <property type="match status" value="1"/>
</dbReference>
<keyword evidence="9" id="KW-0862">Zinc</keyword>
<dbReference type="CDD" id="cd10747">
    <property type="entry name" value="DnaJ_C"/>
    <property type="match status" value="1"/>
</dbReference>
<dbReference type="Gene3D" id="2.60.260.20">
    <property type="entry name" value="Urease metallochaperone UreE, N-terminal domain"/>
    <property type="match status" value="2"/>
</dbReference>
<dbReference type="PROSITE" id="PS00636">
    <property type="entry name" value="DNAJ_1"/>
    <property type="match status" value="1"/>
</dbReference>
<dbReference type="InterPro" id="IPR001623">
    <property type="entry name" value="DnaJ_domain"/>
</dbReference>
<evidence type="ECO:0000313" key="13">
    <source>
        <dbReference type="EMBL" id="SNX47165.1"/>
    </source>
</evidence>
<evidence type="ECO:0000256" key="2">
    <source>
        <dbReference type="ARBA" id="ARBA00004496"/>
    </source>
</evidence>
<organism evidence="13 14">
    <name type="scientific">Vibrio thalassae</name>
    <dbReference type="NCBI Taxonomy" id="1243014"/>
    <lineage>
        <taxon>Bacteria</taxon>
        <taxon>Pseudomonadati</taxon>
        <taxon>Pseudomonadota</taxon>
        <taxon>Gammaproteobacteria</taxon>
        <taxon>Vibrionales</taxon>
        <taxon>Vibrionaceae</taxon>
        <taxon>Vibrio</taxon>
    </lineage>
</organism>
<dbReference type="InterPro" id="IPR008971">
    <property type="entry name" value="HSP40/DnaJ_pept-bd"/>
</dbReference>
<keyword evidence="6" id="KW-0479">Metal-binding</keyword>
<dbReference type="FunFam" id="2.60.260.20:FF:000009">
    <property type="entry name" value="Putative Mitochondrial DnaJ chaperone"/>
    <property type="match status" value="1"/>
</dbReference>
<dbReference type="FunFam" id="2.60.260.20:FF:000004">
    <property type="entry name" value="Molecular chaperone DnaJ"/>
    <property type="match status" value="1"/>
</dbReference>
<dbReference type="GO" id="GO:0005737">
    <property type="term" value="C:cytoplasm"/>
    <property type="evidence" value="ECO:0007669"/>
    <property type="project" value="UniProtKB-SubCell"/>
</dbReference>
<accession>A0A240EGS3</accession>
<evidence type="ECO:0000259" key="12">
    <source>
        <dbReference type="PROSITE" id="PS50076"/>
    </source>
</evidence>
<keyword evidence="4" id="KW-0963">Cytoplasm</keyword>
<evidence type="ECO:0000313" key="14">
    <source>
        <dbReference type="Proteomes" id="UP000219336"/>
    </source>
</evidence>
<evidence type="ECO:0000256" key="6">
    <source>
        <dbReference type="ARBA" id="ARBA00022723"/>
    </source>
</evidence>
<dbReference type="SUPFAM" id="SSF46565">
    <property type="entry name" value="Chaperone J-domain"/>
    <property type="match status" value="1"/>
</dbReference>
<dbReference type="InterPro" id="IPR018253">
    <property type="entry name" value="DnaJ_domain_CS"/>
</dbReference>
<keyword evidence="11" id="KW-0143">Chaperone</keyword>
<gene>
    <name evidence="13" type="primary">dnaJ_1</name>
    <name evidence="13" type="ORF">VTH8203_00766</name>
</gene>
<keyword evidence="8" id="KW-0863">Zinc-finger</keyword>
<dbReference type="Gene3D" id="1.10.287.110">
    <property type="entry name" value="DnaJ domain"/>
    <property type="match status" value="1"/>
</dbReference>
<evidence type="ECO:0000256" key="7">
    <source>
        <dbReference type="ARBA" id="ARBA00022737"/>
    </source>
</evidence>
<dbReference type="PRINTS" id="PR00625">
    <property type="entry name" value="JDOMAIN"/>
</dbReference>
<evidence type="ECO:0000256" key="10">
    <source>
        <dbReference type="ARBA" id="ARBA00023016"/>
    </source>
</evidence>
<dbReference type="SMART" id="SM00271">
    <property type="entry name" value="DnaJ"/>
    <property type="match status" value="1"/>
</dbReference>
<evidence type="ECO:0000256" key="3">
    <source>
        <dbReference type="ARBA" id="ARBA00011738"/>
    </source>
</evidence>
<dbReference type="EMBL" id="OANU01000005">
    <property type="protein sequence ID" value="SNX47165.1"/>
    <property type="molecule type" value="Genomic_DNA"/>
</dbReference>
<dbReference type="RefSeq" id="WP_096992470.1">
    <property type="nucleotide sequence ID" value="NZ_JBHSII010000011.1"/>
</dbReference>
<keyword evidence="10" id="KW-0346">Stress response</keyword>
<dbReference type="GO" id="GO:0006260">
    <property type="term" value="P:DNA replication"/>
    <property type="evidence" value="ECO:0007669"/>
    <property type="project" value="UniProtKB-KW"/>
</dbReference>
<dbReference type="OrthoDB" id="9779889at2"/>
<keyword evidence="7" id="KW-0677">Repeat</keyword>
<reference evidence="14" key="1">
    <citation type="submission" date="2016-06" db="EMBL/GenBank/DDBJ databases">
        <authorList>
            <person name="Rodrigo-Torres L."/>
            <person name="Arahal R.D."/>
            <person name="Lucena T."/>
        </authorList>
    </citation>
    <scope>NUCLEOTIDE SEQUENCE [LARGE SCALE GENOMIC DNA]</scope>
    <source>
        <strain evidence="14">CECT8203</strain>
    </source>
</reference>
<sequence>MSKRDYYSVLGVSKGASEKDIKKAYKKLAMKYHPDKNPGDATAEANFKEVKEAYEILTDKEKRGQYDRFGHAAFENGGFGGHGGHSGHGGGFEDIFGDAFRQRGGGFGGGSFGGGGFGGFEDIFSQVRGGRGRPRAQKGQDHEYTLTVDFIDAVQGAEKTVELPINGEQKKINVKIPAGIKDGEKIRYSGKGGLGSNGGPAGDLLLIIATRPHAFLDRDGNDLICNTKVDMVTAALGGEVEVNVLDSRFKLKIPAGTQTGRKFKMTGKGVTNRKDETGDLLVKIQVETPTNLTEAQRELLEQFRATL</sequence>
<protein>
    <submittedName>
        <fullName evidence="13">Chaperone protein DnaJ</fullName>
    </submittedName>
</protein>
<evidence type="ECO:0000256" key="11">
    <source>
        <dbReference type="ARBA" id="ARBA00023186"/>
    </source>
</evidence>
<comment type="subunit">
    <text evidence="3">Homodimer.</text>
</comment>
<dbReference type="GO" id="GO:0008270">
    <property type="term" value="F:zinc ion binding"/>
    <property type="evidence" value="ECO:0007669"/>
    <property type="project" value="UniProtKB-KW"/>
</dbReference>
<dbReference type="SUPFAM" id="SSF49493">
    <property type="entry name" value="HSP40/DnaJ peptide-binding domain"/>
    <property type="match status" value="2"/>
</dbReference>